<feature type="region of interest" description="Disordered" evidence="2">
    <location>
        <begin position="52"/>
        <end position="97"/>
    </location>
</feature>
<feature type="region of interest" description="Disordered" evidence="2">
    <location>
        <begin position="540"/>
        <end position="571"/>
    </location>
</feature>
<evidence type="ECO:0000313" key="4">
    <source>
        <dbReference type="Proteomes" id="UP000469558"/>
    </source>
</evidence>
<comment type="caution">
    <text evidence="3">The sequence shown here is derived from an EMBL/GenBank/DDBJ whole genome shotgun (WGS) entry which is preliminary data.</text>
</comment>
<feature type="compositionally biased region" description="Low complexity" evidence="2">
    <location>
        <begin position="540"/>
        <end position="550"/>
    </location>
</feature>
<proteinExistence type="predicted"/>
<evidence type="ECO:0000313" key="3">
    <source>
        <dbReference type="EMBL" id="TVY83004.1"/>
    </source>
</evidence>
<evidence type="ECO:0000256" key="2">
    <source>
        <dbReference type="SAM" id="MobiDB-lite"/>
    </source>
</evidence>
<protein>
    <submittedName>
        <fullName evidence="3">Uncharacterized protein</fullName>
    </submittedName>
</protein>
<accession>A0A8T9CGX5</accession>
<dbReference type="OrthoDB" id="3557318at2759"/>
<keyword evidence="4" id="KW-1185">Reference proteome</keyword>
<gene>
    <name evidence="3" type="ORF">LSUE1_G003557</name>
</gene>
<reference evidence="3 4" key="1">
    <citation type="submission" date="2018-05" db="EMBL/GenBank/DDBJ databases">
        <title>Genome sequencing and assembly of the regulated plant pathogen Lachnellula willkommii and related sister species for the development of diagnostic species identification markers.</title>
        <authorList>
            <person name="Giroux E."/>
            <person name="Bilodeau G."/>
        </authorList>
    </citation>
    <scope>NUCLEOTIDE SEQUENCE [LARGE SCALE GENOMIC DNA]</scope>
    <source>
        <strain evidence="3 4">CBS 268.59</strain>
    </source>
</reference>
<feature type="coiled-coil region" evidence="1">
    <location>
        <begin position="404"/>
        <end position="452"/>
    </location>
</feature>
<dbReference type="Proteomes" id="UP000469558">
    <property type="component" value="Unassembled WGS sequence"/>
</dbReference>
<dbReference type="EMBL" id="QGMK01000246">
    <property type="protein sequence ID" value="TVY83004.1"/>
    <property type="molecule type" value="Genomic_DNA"/>
</dbReference>
<dbReference type="AlphaFoldDB" id="A0A8T9CGX5"/>
<sequence>MEFPHLHNIAEISTETLTQPEVTPEKLTIMKLRDSFLLNDYASEVGTPTGRRKSFDFSSGLDGHQSLARSSSRQVSTSSRRSLANGTSRNSLSNKMSLELSRQAEGKFYALMDIVSSASREASSLKEVWSGMNREREALTREREELWEQVSEVTETLERKENEHQHHRHTFGERKQQIEKLLLELSTALTTISEHKKKGDERDHEISETERDNYLVEKERLQELLRKTNIKNDVISLELLEMTENQLRDNNRHKETIRELESERDNFSHTVDHLRREIKTKSAASDEVEIRHSELTLKLEQLKRENLNTKEKLGILEFERTEQHELLERTREESRSLTVEKNQLKDDAEMWRHRTSDQQRLVNTLQESFKKTESAVEEAPSEVHILTDRLSLAERERGDSRNHNNTLHREITELKEKLVIVQAELRVTAETRNRLREELHEHKLRYEEVTETMTEFKDSSGGYEFEIENLRTMLRESRGQKERAIAARNSADRERDEYIARYEEKCREMERFEQSASSHFHSYASSGGHNLSSRVVSRTNTTGTTMHNGNGTEGRSGEFGTSESVSDARHD</sequence>
<feature type="compositionally biased region" description="Low complexity" evidence="2">
    <location>
        <begin position="66"/>
        <end position="82"/>
    </location>
</feature>
<feature type="coiled-coil region" evidence="1">
    <location>
        <begin position="211"/>
        <end position="347"/>
    </location>
</feature>
<keyword evidence="1" id="KW-0175">Coiled coil</keyword>
<name>A0A8T9CGX5_9HELO</name>
<feature type="compositionally biased region" description="Polar residues" evidence="2">
    <location>
        <begin position="84"/>
        <end position="96"/>
    </location>
</feature>
<evidence type="ECO:0000256" key="1">
    <source>
        <dbReference type="SAM" id="Coils"/>
    </source>
</evidence>
<organism evidence="3 4">
    <name type="scientific">Lachnellula suecica</name>
    <dbReference type="NCBI Taxonomy" id="602035"/>
    <lineage>
        <taxon>Eukaryota</taxon>
        <taxon>Fungi</taxon>
        <taxon>Dikarya</taxon>
        <taxon>Ascomycota</taxon>
        <taxon>Pezizomycotina</taxon>
        <taxon>Leotiomycetes</taxon>
        <taxon>Helotiales</taxon>
        <taxon>Lachnaceae</taxon>
        <taxon>Lachnellula</taxon>
    </lineage>
</organism>